<dbReference type="AlphaFoldDB" id="A0A918UWA0"/>
<dbReference type="Pfam" id="PF08386">
    <property type="entry name" value="Abhydrolase_4"/>
    <property type="match status" value="1"/>
</dbReference>
<comment type="similarity">
    <text evidence="1">Belongs to the peptidase S33 family.</text>
</comment>
<dbReference type="InterPro" id="IPR000073">
    <property type="entry name" value="AB_hydrolase_1"/>
</dbReference>
<feature type="chain" id="PRO_5037112381" evidence="5">
    <location>
        <begin position="36"/>
        <end position="520"/>
    </location>
</feature>
<comment type="caution">
    <text evidence="8">The sequence shown here is derived from an EMBL/GenBank/DDBJ whole genome shotgun (WGS) entry which is preliminary data.</text>
</comment>
<feature type="signal peptide" evidence="5">
    <location>
        <begin position="1"/>
        <end position="35"/>
    </location>
</feature>
<accession>A0A918UWA0</accession>
<keyword evidence="3 8" id="KW-0378">Hydrolase</keyword>
<gene>
    <name evidence="8" type="ORF">GCM10010387_34830</name>
</gene>
<evidence type="ECO:0000256" key="4">
    <source>
        <dbReference type="SAM" id="MobiDB-lite"/>
    </source>
</evidence>
<evidence type="ECO:0000259" key="6">
    <source>
        <dbReference type="Pfam" id="PF00561"/>
    </source>
</evidence>
<dbReference type="Gene3D" id="3.40.50.1820">
    <property type="entry name" value="alpha/beta hydrolase"/>
    <property type="match status" value="1"/>
</dbReference>
<reference evidence="8" key="1">
    <citation type="journal article" date="2014" name="Int. J. Syst. Evol. Microbiol.">
        <title>Complete genome sequence of Corynebacterium casei LMG S-19264T (=DSM 44701T), isolated from a smear-ripened cheese.</title>
        <authorList>
            <consortium name="US DOE Joint Genome Institute (JGI-PGF)"/>
            <person name="Walter F."/>
            <person name="Albersmeier A."/>
            <person name="Kalinowski J."/>
            <person name="Ruckert C."/>
        </authorList>
    </citation>
    <scope>NUCLEOTIDE SEQUENCE</scope>
    <source>
        <strain evidence="8">JCM 4988</strain>
    </source>
</reference>
<proteinExistence type="inferred from homology"/>
<organism evidence="8 9">
    <name type="scientific">Streptomyces inusitatus</name>
    <dbReference type="NCBI Taxonomy" id="68221"/>
    <lineage>
        <taxon>Bacteria</taxon>
        <taxon>Bacillati</taxon>
        <taxon>Actinomycetota</taxon>
        <taxon>Actinomycetes</taxon>
        <taxon>Kitasatosporales</taxon>
        <taxon>Streptomycetaceae</taxon>
        <taxon>Streptomyces</taxon>
    </lineage>
</organism>
<dbReference type="InterPro" id="IPR029058">
    <property type="entry name" value="AB_hydrolase_fold"/>
</dbReference>
<keyword evidence="9" id="KW-1185">Reference proteome</keyword>
<evidence type="ECO:0000313" key="9">
    <source>
        <dbReference type="Proteomes" id="UP000630936"/>
    </source>
</evidence>
<feature type="region of interest" description="Disordered" evidence="4">
    <location>
        <begin position="495"/>
        <end position="520"/>
    </location>
</feature>
<dbReference type="InterPro" id="IPR013595">
    <property type="entry name" value="Pept_S33_TAP-like_C"/>
</dbReference>
<dbReference type="SUPFAM" id="SSF53474">
    <property type="entry name" value="alpha/beta-Hydrolases"/>
    <property type="match status" value="1"/>
</dbReference>
<feature type="domain" description="Peptidase S33 tripeptidyl aminopeptidase-like C-terminal" evidence="7">
    <location>
        <begin position="398"/>
        <end position="497"/>
    </location>
</feature>
<dbReference type="GO" id="GO:0016787">
    <property type="term" value="F:hydrolase activity"/>
    <property type="evidence" value="ECO:0007669"/>
    <property type="project" value="UniProtKB-KW"/>
</dbReference>
<keyword evidence="2 5" id="KW-0732">Signal</keyword>
<evidence type="ECO:0000313" key="8">
    <source>
        <dbReference type="EMBL" id="GGZ37845.1"/>
    </source>
</evidence>
<dbReference type="Proteomes" id="UP000630936">
    <property type="component" value="Unassembled WGS sequence"/>
</dbReference>
<dbReference type="EMBL" id="BMWG01000010">
    <property type="protein sequence ID" value="GGZ37845.1"/>
    <property type="molecule type" value="Genomic_DNA"/>
</dbReference>
<dbReference type="PANTHER" id="PTHR43248:SF29">
    <property type="entry name" value="TRIPEPTIDYL AMINOPEPTIDASE"/>
    <property type="match status" value="1"/>
</dbReference>
<evidence type="ECO:0000256" key="5">
    <source>
        <dbReference type="SAM" id="SignalP"/>
    </source>
</evidence>
<dbReference type="PANTHER" id="PTHR43248">
    <property type="entry name" value="2-SUCCINYL-6-HYDROXY-2,4-CYCLOHEXADIENE-1-CARBOXYLATE SYNTHASE"/>
    <property type="match status" value="1"/>
</dbReference>
<evidence type="ECO:0000256" key="1">
    <source>
        <dbReference type="ARBA" id="ARBA00010088"/>
    </source>
</evidence>
<name>A0A918UWA0_9ACTN</name>
<reference evidence="8" key="2">
    <citation type="submission" date="2020-09" db="EMBL/GenBank/DDBJ databases">
        <authorList>
            <person name="Sun Q."/>
            <person name="Ohkuma M."/>
        </authorList>
    </citation>
    <scope>NUCLEOTIDE SEQUENCE</scope>
    <source>
        <strain evidence="8">JCM 4988</strain>
    </source>
</reference>
<protein>
    <submittedName>
        <fullName evidence="8">Alpha/beta hydrolase</fullName>
    </submittedName>
</protein>
<feature type="domain" description="AB hydrolase-1" evidence="6">
    <location>
        <begin position="106"/>
        <end position="282"/>
    </location>
</feature>
<dbReference type="Pfam" id="PF00561">
    <property type="entry name" value="Abhydrolase_1"/>
    <property type="match status" value="1"/>
</dbReference>
<evidence type="ECO:0000259" key="7">
    <source>
        <dbReference type="Pfam" id="PF08386"/>
    </source>
</evidence>
<evidence type="ECO:0000256" key="2">
    <source>
        <dbReference type="ARBA" id="ARBA00022729"/>
    </source>
</evidence>
<dbReference type="RefSeq" id="WP_190124025.1">
    <property type="nucleotide sequence ID" value="NZ_BMWG01000010.1"/>
</dbReference>
<dbReference type="InterPro" id="IPR051601">
    <property type="entry name" value="Serine_prot/Carboxylest_S33"/>
</dbReference>
<sequence length="520" mass="57004">MERPSFVHARHVAPLLAVSVIATLAPALATAPAAAAPGANPQHSPYLQHSQALPKTKWQRCAADKPASLQCATITVPLNHAKPDGRKIGIAVSRIRATDPAQRRGVLLFNPGGPGGSGLHFPSALTSLPASVKARYDLIGFDPRGIGESAPVACGLTPDEREVERPYKKETFAQDVARSRAFADKCRAKHKDSLRHITTRNTARDMDMIRKALGEKKINYLGYSYGTYLGAVYTQLFPRNTDRVVLDSAVDPKRVWRDDFQLWAPEAEKAFKRWTKWTAERSAEYRLGDTPAKVGKTFWDIVAQAEREPVVVGRTPLDGDQIRSLMRAPFFRAATAAELVVTLKKAAAGKPTPDLPESGGWDDRSASALWTVTCGDANWPRNPETYRKDAIRDKARYPLFGDFASNISPCAFWDKTAEPTTKVDNKVRALIVQNEWDSQTPLPDAIGLREDMKGSRMILVDEGEGHGVYTTGLSKCADTATTAYLTHGSFPAKDMTCRPTPAKERSGTAELPIPLPLPTR</sequence>
<evidence type="ECO:0000256" key="3">
    <source>
        <dbReference type="ARBA" id="ARBA00022801"/>
    </source>
</evidence>